<feature type="repeat" description="ANK" evidence="7">
    <location>
        <begin position="429"/>
        <end position="449"/>
    </location>
</feature>
<gene>
    <name evidence="11" type="ORF">CMV_016772</name>
</gene>
<feature type="domain" description="PGG" evidence="10">
    <location>
        <begin position="521"/>
        <end position="620"/>
    </location>
</feature>
<proteinExistence type="predicted"/>
<feature type="repeat" description="ANK" evidence="7">
    <location>
        <begin position="168"/>
        <end position="190"/>
    </location>
</feature>
<keyword evidence="4 9" id="KW-1133">Transmembrane helix</keyword>
<feature type="region of interest" description="Disordered" evidence="8">
    <location>
        <begin position="44"/>
        <end position="88"/>
    </location>
</feature>
<evidence type="ECO:0000259" key="10">
    <source>
        <dbReference type="Pfam" id="PF13962"/>
    </source>
</evidence>
<dbReference type="SUPFAM" id="SSF48403">
    <property type="entry name" value="Ankyrin repeat"/>
    <property type="match status" value="1"/>
</dbReference>
<dbReference type="GO" id="GO:0005886">
    <property type="term" value="C:plasma membrane"/>
    <property type="evidence" value="ECO:0007669"/>
    <property type="project" value="TreeGrafter"/>
</dbReference>
<evidence type="ECO:0000256" key="2">
    <source>
        <dbReference type="ARBA" id="ARBA00022692"/>
    </source>
</evidence>
<evidence type="ECO:0000256" key="6">
    <source>
        <dbReference type="ARBA" id="ARBA00023136"/>
    </source>
</evidence>
<feature type="repeat" description="ANK" evidence="7">
    <location>
        <begin position="359"/>
        <end position="391"/>
    </location>
</feature>
<name>A0A8J4QTD4_9ROSI</name>
<feature type="compositionally biased region" description="Acidic residues" evidence="8">
    <location>
        <begin position="74"/>
        <end position="88"/>
    </location>
</feature>
<feature type="transmembrane region" description="Helical" evidence="9">
    <location>
        <begin position="595"/>
        <end position="621"/>
    </location>
</feature>
<dbReference type="InterPro" id="IPR002110">
    <property type="entry name" value="Ankyrin_rpt"/>
</dbReference>
<keyword evidence="6 9" id="KW-0472">Membrane</keyword>
<dbReference type="Pfam" id="PF12796">
    <property type="entry name" value="Ank_2"/>
    <property type="match status" value="2"/>
</dbReference>
<reference evidence="11" key="1">
    <citation type="submission" date="2020-03" db="EMBL/GenBank/DDBJ databases">
        <title>Castanea mollissima Vanexum genome sequencing.</title>
        <authorList>
            <person name="Staton M."/>
        </authorList>
    </citation>
    <scope>NUCLEOTIDE SEQUENCE</scope>
    <source>
        <tissue evidence="11">Leaf</tissue>
    </source>
</reference>
<comment type="caution">
    <text evidence="11">The sequence shown here is derived from an EMBL/GenBank/DDBJ whole genome shotgun (WGS) entry which is preliminary data.</text>
</comment>
<dbReference type="OrthoDB" id="598775at2759"/>
<dbReference type="PANTHER" id="PTHR24186:SF46">
    <property type="entry name" value="PROTEIN ACCELERATED CELL DEATH 6-LIKE"/>
    <property type="match status" value="1"/>
</dbReference>
<keyword evidence="3" id="KW-0677">Repeat</keyword>
<dbReference type="Pfam" id="PF13962">
    <property type="entry name" value="PGG"/>
    <property type="match status" value="1"/>
</dbReference>
<evidence type="ECO:0000256" key="3">
    <source>
        <dbReference type="ARBA" id="ARBA00022737"/>
    </source>
</evidence>
<dbReference type="PROSITE" id="PS50088">
    <property type="entry name" value="ANK_REPEAT"/>
    <property type="match status" value="3"/>
</dbReference>
<keyword evidence="5 7" id="KW-0040">ANK repeat</keyword>
<feature type="transmembrane region" description="Helical" evidence="9">
    <location>
        <begin position="563"/>
        <end position="588"/>
    </location>
</feature>
<evidence type="ECO:0000256" key="5">
    <source>
        <dbReference type="ARBA" id="ARBA00023043"/>
    </source>
</evidence>
<evidence type="ECO:0000256" key="8">
    <source>
        <dbReference type="SAM" id="MobiDB-lite"/>
    </source>
</evidence>
<sequence length="641" mass="70458">MASTISSTPDEIPQRKVPMDDVTIDAEMKKDLPEVKVAKNPSVMPVPKFFLPPKPMGSMAQNGRRAGLPKSDSFDDESDDDEFDDDYSDDDEFFTATNMNPELFKALKGGNIAFIEKARDMESSHLFDTSPKLNTILHVAASSGHEKVVKVILETKGCQQLVMRKNSAGDLALHVAASAGHLPILKLLLSASYQHLEESQCSFEPLKEQNKRGNTPLHLALINKYQEVTSKIKYNEVARFLVETEPVVTCSSINKENKSPLYMAAEAGDVELLEIMLNKLPCLQKVAGKSIVHPTISCAFTTKNIGILDTVLRKMPHLITNQDNTGMTPLSHAASIGFLDGVQYLLEKASDCAYKIDLNGFYPIHTASKKGHIEVIEFFLNQYPDTSELLNRNGQNILHVAAVSGKAKAVAYILKRDDLEMLINEKDNYGNTPLHLASKERHPKVVSILTWDKRVSLKLLNIVGKTALDVAGDYSPVGFPSFREQLTRQALRYAGAPRAPRSSTSKNMQIMMPHMKLHSDKDRVGTLLLVAALVATVTFAAAFTVPGGYNGSGGVATFLEKQMFQVFVICNTIAMYSAIAVVVTLIWAQLGDLNLVIAALKFAVPIFGLALTMVSVAFMFLTPSFSSLHPLLPILPFDKSY</sequence>
<dbReference type="InterPro" id="IPR036770">
    <property type="entry name" value="Ankyrin_rpt-contain_sf"/>
</dbReference>
<comment type="subcellular location">
    <subcellularLocation>
        <location evidence="1">Membrane</location>
        <topology evidence="1">Multi-pass membrane protein</topology>
    </subcellularLocation>
</comment>
<keyword evidence="2 9" id="KW-0812">Transmembrane</keyword>
<organism evidence="11 12">
    <name type="scientific">Castanea mollissima</name>
    <name type="common">Chinese chestnut</name>
    <dbReference type="NCBI Taxonomy" id="60419"/>
    <lineage>
        <taxon>Eukaryota</taxon>
        <taxon>Viridiplantae</taxon>
        <taxon>Streptophyta</taxon>
        <taxon>Embryophyta</taxon>
        <taxon>Tracheophyta</taxon>
        <taxon>Spermatophyta</taxon>
        <taxon>Magnoliopsida</taxon>
        <taxon>eudicotyledons</taxon>
        <taxon>Gunneridae</taxon>
        <taxon>Pentapetalae</taxon>
        <taxon>rosids</taxon>
        <taxon>fabids</taxon>
        <taxon>Fagales</taxon>
        <taxon>Fagaceae</taxon>
        <taxon>Castanea</taxon>
    </lineage>
</organism>
<protein>
    <recommendedName>
        <fullName evidence="10">PGG domain-containing protein</fullName>
    </recommendedName>
</protein>
<dbReference type="EMBL" id="JRKL02002590">
    <property type="protein sequence ID" value="KAF3958320.1"/>
    <property type="molecule type" value="Genomic_DNA"/>
</dbReference>
<evidence type="ECO:0000313" key="12">
    <source>
        <dbReference type="Proteomes" id="UP000737018"/>
    </source>
</evidence>
<dbReference type="SMART" id="SM00248">
    <property type="entry name" value="ANK"/>
    <property type="match status" value="8"/>
</dbReference>
<dbReference type="Gene3D" id="1.25.40.20">
    <property type="entry name" value="Ankyrin repeat-containing domain"/>
    <property type="match status" value="2"/>
</dbReference>
<accession>A0A8J4QTD4</accession>
<evidence type="ECO:0000256" key="9">
    <source>
        <dbReference type="SAM" id="Phobius"/>
    </source>
</evidence>
<evidence type="ECO:0000256" key="1">
    <source>
        <dbReference type="ARBA" id="ARBA00004141"/>
    </source>
</evidence>
<dbReference type="InterPro" id="IPR026961">
    <property type="entry name" value="PGG_dom"/>
</dbReference>
<dbReference type="Proteomes" id="UP000737018">
    <property type="component" value="Unassembled WGS sequence"/>
</dbReference>
<feature type="transmembrane region" description="Helical" evidence="9">
    <location>
        <begin position="524"/>
        <end position="543"/>
    </location>
</feature>
<dbReference type="PROSITE" id="PS50297">
    <property type="entry name" value="ANK_REP_REGION"/>
    <property type="match status" value="3"/>
</dbReference>
<evidence type="ECO:0000313" key="11">
    <source>
        <dbReference type="EMBL" id="KAF3958320.1"/>
    </source>
</evidence>
<dbReference type="AlphaFoldDB" id="A0A8J4QTD4"/>
<evidence type="ECO:0000256" key="4">
    <source>
        <dbReference type="ARBA" id="ARBA00022989"/>
    </source>
</evidence>
<dbReference type="PANTHER" id="PTHR24186">
    <property type="entry name" value="PROTEIN PHOSPHATASE 1 REGULATORY SUBUNIT"/>
    <property type="match status" value="1"/>
</dbReference>
<evidence type="ECO:0000256" key="7">
    <source>
        <dbReference type="PROSITE-ProRule" id="PRU00023"/>
    </source>
</evidence>
<keyword evidence="12" id="KW-1185">Reference proteome</keyword>
<feature type="region of interest" description="Disordered" evidence="8">
    <location>
        <begin position="1"/>
        <end position="20"/>
    </location>
</feature>